<dbReference type="EMBL" id="BARW01018119">
    <property type="protein sequence ID" value="GAI95212.1"/>
    <property type="molecule type" value="Genomic_DNA"/>
</dbReference>
<protein>
    <submittedName>
        <fullName evidence="2">Uncharacterized protein</fullName>
    </submittedName>
</protein>
<keyword evidence="1" id="KW-1133">Transmembrane helix</keyword>
<sequence>MEVNISFQPLFIIGFHAVLGAVVAAVAIMGVSYAILYGYWRRTRSHVSWSDEFLKHLSKIKPTRPFRKDLKKVRKFRRRKKYHKAMEIYLRYSEDEESEDAALLFEFAFLINKVQ</sequence>
<evidence type="ECO:0000313" key="2">
    <source>
        <dbReference type="EMBL" id="GAI95212.1"/>
    </source>
</evidence>
<keyword evidence="1" id="KW-0812">Transmembrane</keyword>
<evidence type="ECO:0000256" key="1">
    <source>
        <dbReference type="SAM" id="Phobius"/>
    </source>
</evidence>
<feature type="non-terminal residue" evidence="2">
    <location>
        <position position="115"/>
    </location>
</feature>
<feature type="transmembrane region" description="Helical" evidence="1">
    <location>
        <begin position="12"/>
        <end position="36"/>
    </location>
</feature>
<organism evidence="2">
    <name type="scientific">marine sediment metagenome</name>
    <dbReference type="NCBI Taxonomy" id="412755"/>
    <lineage>
        <taxon>unclassified sequences</taxon>
        <taxon>metagenomes</taxon>
        <taxon>ecological metagenomes</taxon>
    </lineage>
</organism>
<comment type="caution">
    <text evidence="2">The sequence shown here is derived from an EMBL/GenBank/DDBJ whole genome shotgun (WGS) entry which is preliminary data.</text>
</comment>
<keyword evidence="1" id="KW-0472">Membrane</keyword>
<accession>X1SQ52</accession>
<dbReference type="AlphaFoldDB" id="X1SQ52"/>
<gene>
    <name evidence="2" type="ORF">S12H4_31096</name>
</gene>
<proteinExistence type="predicted"/>
<reference evidence="2" key="1">
    <citation type="journal article" date="2014" name="Front. Microbiol.">
        <title>High frequency of phylogenetically diverse reductive dehalogenase-homologous genes in deep subseafloor sedimentary metagenomes.</title>
        <authorList>
            <person name="Kawai M."/>
            <person name="Futagami T."/>
            <person name="Toyoda A."/>
            <person name="Takaki Y."/>
            <person name="Nishi S."/>
            <person name="Hori S."/>
            <person name="Arai W."/>
            <person name="Tsubouchi T."/>
            <person name="Morono Y."/>
            <person name="Uchiyama I."/>
            <person name="Ito T."/>
            <person name="Fujiyama A."/>
            <person name="Inagaki F."/>
            <person name="Takami H."/>
        </authorList>
    </citation>
    <scope>NUCLEOTIDE SEQUENCE</scope>
    <source>
        <strain evidence="2">Expedition CK06-06</strain>
    </source>
</reference>
<name>X1SQ52_9ZZZZ</name>